<protein>
    <submittedName>
        <fullName evidence="4">Tetratricopeptide repeat protein</fullName>
    </submittedName>
</protein>
<evidence type="ECO:0000256" key="2">
    <source>
        <dbReference type="ARBA" id="ARBA00022803"/>
    </source>
</evidence>
<keyword evidence="2" id="KW-0802">TPR repeat</keyword>
<dbReference type="InterPro" id="IPR011990">
    <property type="entry name" value="TPR-like_helical_dom_sf"/>
</dbReference>
<dbReference type="SUPFAM" id="SSF48452">
    <property type="entry name" value="TPR-like"/>
    <property type="match status" value="1"/>
</dbReference>
<feature type="region of interest" description="Disordered" evidence="3">
    <location>
        <begin position="1"/>
        <end position="36"/>
    </location>
</feature>
<dbReference type="InterPro" id="IPR019734">
    <property type="entry name" value="TPR_rpt"/>
</dbReference>
<evidence type="ECO:0000256" key="1">
    <source>
        <dbReference type="ARBA" id="ARBA00022737"/>
    </source>
</evidence>
<evidence type="ECO:0000313" key="5">
    <source>
        <dbReference type="Proteomes" id="UP001454086"/>
    </source>
</evidence>
<name>A0ABV1D7D8_9FIRM</name>
<evidence type="ECO:0000313" key="4">
    <source>
        <dbReference type="EMBL" id="MEQ2426276.1"/>
    </source>
</evidence>
<keyword evidence="5" id="KW-1185">Reference proteome</keyword>
<dbReference type="Proteomes" id="UP001454086">
    <property type="component" value="Unassembled WGS sequence"/>
</dbReference>
<keyword evidence="1" id="KW-0677">Repeat</keyword>
<proteinExistence type="predicted"/>
<gene>
    <name evidence="4" type="ORF">WMQ36_14970</name>
</gene>
<dbReference type="PANTHER" id="PTHR44858">
    <property type="entry name" value="TETRATRICOPEPTIDE REPEAT PROTEIN 6"/>
    <property type="match status" value="1"/>
</dbReference>
<dbReference type="EMBL" id="JBBMFM010000056">
    <property type="protein sequence ID" value="MEQ2426276.1"/>
    <property type="molecule type" value="Genomic_DNA"/>
</dbReference>
<accession>A0ABV1D7D8</accession>
<dbReference type="RefSeq" id="WP_008721854.1">
    <property type="nucleotide sequence ID" value="NZ_JBBMFM010000056.1"/>
</dbReference>
<dbReference type="Pfam" id="PF13432">
    <property type="entry name" value="TPR_16"/>
    <property type="match status" value="1"/>
</dbReference>
<sequence>MANRGTRKGYSGQRPQGNGYYRGAGGRPADNEKRRKRRRKRIIKALAAWAVCILLIGLVAVGTVRVVSSVASSKKRQFRQDGIEKLVSGDYAGAIEAFDAALEKSGKKSEGFNSDVLGYRAEAEYKLRDYEAAVHTYGLLLEMKPDTAVYLYAQSMCYAHLGDTDDAIDRYKAGNAALKDDKAEAGKLEALFAAGGACVDAGEYEKAMSLYQDALKEGIKHGQVYNQMGLCQMAEKDYRGALDSFDQGYETFVTGHSLGSGAEPAQAWGALAEDAQADRALLKELVYNRAVAYEYLSEYKKALELFEDYVSVFGSNEDAEHEIAFLKTR</sequence>
<dbReference type="PANTHER" id="PTHR44858:SF1">
    <property type="entry name" value="UDP-N-ACETYLGLUCOSAMINE--PEPTIDE N-ACETYLGLUCOSAMINYLTRANSFERASE SPINDLY-RELATED"/>
    <property type="match status" value="1"/>
</dbReference>
<organism evidence="4 5">
    <name type="scientific">Enterocloster hominis</name>
    <name type="common">ex Hitch et al. 2024</name>
    <dbReference type="NCBI Taxonomy" id="1917870"/>
    <lineage>
        <taxon>Bacteria</taxon>
        <taxon>Bacillati</taxon>
        <taxon>Bacillota</taxon>
        <taxon>Clostridia</taxon>
        <taxon>Lachnospirales</taxon>
        <taxon>Lachnospiraceae</taxon>
        <taxon>Enterocloster</taxon>
    </lineage>
</organism>
<comment type="caution">
    <text evidence="4">The sequence shown here is derived from an EMBL/GenBank/DDBJ whole genome shotgun (WGS) entry which is preliminary data.</text>
</comment>
<dbReference type="InterPro" id="IPR050498">
    <property type="entry name" value="Ycf3"/>
</dbReference>
<reference evidence="4 5" key="1">
    <citation type="submission" date="2024-03" db="EMBL/GenBank/DDBJ databases">
        <title>Human intestinal bacterial collection.</title>
        <authorList>
            <person name="Pauvert C."/>
            <person name="Hitch T.C.A."/>
            <person name="Clavel T."/>
        </authorList>
    </citation>
    <scope>NUCLEOTIDE SEQUENCE [LARGE SCALE GENOMIC DNA]</scope>
    <source>
        <strain evidence="4 5">CLA-SR-H021</strain>
    </source>
</reference>
<evidence type="ECO:0000256" key="3">
    <source>
        <dbReference type="SAM" id="MobiDB-lite"/>
    </source>
</evidence>
<dbReference type="SMART" id="SM00028">
    <property type="entry name" value="TPR"/>
    <property type="match status" value="6"/>
</dbReference>
<dbReference type="Gene3D" id="1.25.40.10">
    <property type="entry name" value="Tetratricopeptide repeat domain"/>
    <property type="match status" value="2"/>
</dbReference>